<dbReference type="GO" id="GO:0005829">
    <property type="term" value="C:cytosol"/>
    <property type="evidence" value="ECO:0007669"/>
    <property type="project" value="TreeGrafter"/>
</dbReference>
<dbReference type="SUPFAM" id="SSF82607">
    <property type="entry name" value="YbaB-like"/>
    <property type="match status" value="1"/>
</dbReference>
<dbReference type="InterPro" id="IPR036894">
    <property type="entry name" value="YbaB-like_sf"/>
</dbReference>
<comment type="similarity">
    <text evidence="2">Belongs to the YbaB/EbfC family.</text>
</comment>
<dbReference type="GO" id="GO:0043590">
    <property type="term" value="C:bacterial nucleoid"/>
    <property type="evidence" value="ECO:0007669"/>
    <property type="project" value="UniProtKB-UniRule"/>
</dbReference>
<reference evidence="4 5" key="1">
    <citation type="journal article" date="2013" name="Genome Biol. Evol.">
        <title>Genome evolution and phylogenomic analysis of candidatus kinetoplastibacterium, the betaproteobacterial endosymbionts of strigomonas and angomonas.</title>
        <authorList>
            <person name="Alves J.M."/>
            <person name="Serrano M.G."/>
            <person name="Maia da Silva F."/>
            <person name="Voegtly L.J."/>
            <person name="Matveyev A.V."/>
            <person name="Teixeira M.M."/>
            <person name="Camargo E.P."/>
            <person name="Buck G.A."/>
        </authorList>
    </citation>
    <scope>NUCLEOTIDE SEQUENCE [LARGE SCALE GENOMIC DNA]</scope>
    <source>
        <strain evidence="4 5">TCC290E</strain>
    </source>
</reference>
<dbReference type="HOGENOM" id="CLU_140930_0_1_4"/>
<evidence type="ECO:0000313" key="5">
    <source>
        <dbReference type="Proteomes" id="UP000011541"/>
    </source>
</evidence>
<dbReference type="PANTHER" id="PTHR33449:SF1">
    <property type="entry name" value="NUCLEOID-ASSOCIATED PROTEIN YBAB"/>
    <property type="match status" value="1"/>
</dbReference>
<dbReference type="NCBIfam" id="TIGR00103">
    <property type="entry name" value="DNA_YbaB_EbfC"/>
    <property type="match status" value="1"/>
</dbReference>
<dbReference type="HAMAP" id="MF_00274">
    <property type="entry name" value="DNA_YbaB_EbfC"/>
    <property type="match status" value="1"/>
</dbReference>
<dbReference type="STRING" id="1208920.CONE_0359"/>
<comment type="subunit">
    <text evidence="2">Homodimer.</text>
</comment>
<dbReference type="EMBL" id="CP003805">
    <property type="protein sequence ID" value="AGF48162.1"/>
    <property type="molecule type" value="Genomic_DNA"/>
</dbReference>
<dbReference type="InterPro" id="IPR004401">
    <property type="entry name" value="YbaB/EbfC"/>
</dbReference>
<dbReference type="RefSeq" id="WP_015396850.1">
    <property type="nucleotide sequence ID" value="NC_020299.1"/>
</dbReference>
<evidence type="ECO:0000256" key="1">
    <source>
        <dbReference type="ARBA" id="ARBA00023125"/>
    </source>
</evidence>
<protein>
    <recommendedName>
        <fullName evidence="2">Nucleoid-associated protein CONE_0359</fullName>
    </recommendedName>
</protein>
<name>M1LRH5_9PROT</name>
<keyword evidence="3" id="KW-0175">Coiled coil</keyword>
<evidence type="ECO:0000256" key="3">
    <source>
        <dbReference type="SAM" id="Coils"/>
    </source>
</evidence>
<comment type="subcellular location">
    <subcellularLocation>
        <location evidence="2">Cytoplasm</location>
        <location evidence="2">Nucleoid</location>
    </subcellularLocation>
</comment>
<feature type="coiled-coil region" evidence="3">
    <location>
        <begin position="5"/>
        <end position="32"/>
    </location>
</feature>
<proteinExistence type="inferred from homology"/>
<keyword evidence="5" id="KW-1185">Reference proteome</keyword>
<dbReference type="PATRIC" id="fig|1208920.3.peg.134"/>
<dbReference type="PANTHER" id="PTHR33449">
    <property type="entry name" value="NUCLEOID-ASSOCIATED PROTEIN YBAB"/>
    <property type="match status" value="1"/>
</dbReference>
<dbReference type="Gene3D" id="3.30.1310.10">
    <property type="entry name" value="Nucleoid-associated protein YbaB-like domain"/>
    <property type="match status" value="1"/>
</dbReference>
<sequence>MKNQIAGLMRQAQQVQENMKKIQETLADIQVEGSSGGGLVIVTVTCRHDVKSIKIDDSLLSDDKDMLEDLVVAAFNDALRKIDAVSKEKVSNATSGFPLPDGMKFPF</sequence>
<dbReference type="KEGG" id="kon:CONE_0359"/>
<evidence type="ECO:0000256" key="2">
    <source>
        <dbReference type="HAMAP-Rule" id="MF_00274"/>
    </source>
</evidence>
<keyword evidence="2" id="KW-0963">Cytoplasm</keyword>
<dbReference type="OrthoDB" id="9808738at2"/>
<dbReference type="PIRSF" id="PIRSF004555">
    <property type="entry name" value="UCP004555"/>
    <property type="match status" value="1"/>
</dbReference>
<dbReference type="eggNOG" id="COG0718">
    <property type="taxonomic scope" value="Bacteria"/>
</dbReference>
<dbReference type="AlphaFoldDB" id="M1LRH5"/>
<organism evidence="4 5">
    <name type="scientific">Candidatus Kinetoplastidibacterium stringomonadis TCC290E</name>
    <dbReference type="NCBI Taxonomy" id="1208920"/>
    <lineage>
        <taxon>Bacteria</taxon>
        <taxon>Pseudomonadati</taxon>
        <taxon>Pseudomonadota</taxon>
        <taxon>Betaproteobacteria</taxon>
        <taxon>Candidatus Kinetoplastidibacterium</taxon>
    </lineage>
</organism>
<gene>
    <name evidence="4" type="ORF">CONE_0359</name>
</gene>
<dbReference type="Pfam" id="PF02575">
    <property type="entry name" value="YbaB_DNA_bd"/>
    <property type="match status" value="1"/>
</dbReference>
<comment type="function">
    <text evidence="2">Binds to DNA and alters its conformation. May be involved in regulation of gene expression, nucleoid organization and DNA protection.</text>
</comment>
<accession>M1LRH5</accession>
<keyword evidence="1 2" id="KW-0238">DNA-binding</keyword>
<dbReference type="Proteomes" id="UP000011541">
    <property type="component" value="Chromosome"/>
</dbReference>
<dbReference type="GO" id="GO:0003677">
    <property type="term" value="F:DNA binding"/>
    <property type="evidence" value="ECO:0007669"/>
    <property type="project" value="UniProtKB-UniRule"/>
</dbReference>
<evidence type="ECO:0000313" key="4">
    <source>
        <dbReference type="EMBL" id="AGF48162.1"/>
    </source>
</evidence>